<dbReference type="Pfam" id="PF00534">
    <property type="entry name" value="Glycos_transf_1"/>
    <property type="match status" value="1"/>
</dbReference>
<organism evidence="3 4">
    <name type="scientific">Variibacter gotjawalensis</name>
    <dbReference type="NCBI Taxonomy" id="1333996"/>
    <lineage>
        <taxon>Bacteria</taxon>
        <taxon>Pseudomonadati</taxon>
        <taxon>Pseudomonadota</taxon>
        <taxon>Alphaproteobacteria</taxon>
        <taxon>Hyphomicrobiales</taxon>
        <taxon>Nitrobacteraceae</taxon>
        <taxon>Variibacter</taxon>
    </lineage>
</organism>
<reference evidence="3 4" key="1">
    <citation type="submission" date="2015-08" db="EMBL/GenBank/DDBJ databases">
        <title>Investigation of the bacterial diversity of lava forest soil.</title>
        <authorList>
            <person name="Lee J.S."/>
        </authorList>
    </citation>
    <scope>NUCLEOTIDE SEQUENCE [LARGE SCALE GENOMIC DNA]</scope>
    <source>
        <strain evidence="3 4">GJW-30</strain>
    </source>
</reference>
<dbReference type="CDD" id="cd03801">
    <property type="entry name" value="GT4_PimA-like"/>
    <property type="match status" value="1"/>
</dbReference>
<dbReference type="SUPFAM" id="SSF53756">
    <property type="entry name" value="UDP-Glycosyltransferase/glycogen phosphorylase"/>
    <property type="match status" value="1"/>
</dbReference>
<evidence type="ECO:0000313" key="4">
    <source>
        <dbReference type="Proteomes" id="UP000236884"/>
    </source>
</evidence>
<dbReference type="Gene3D" id="3.40.50.2000">
    <property type="entry name" value="Glycogen Phosphorylase B"/>
    <property type="match status" value="2"/>
</dbReference>
<dbReference type="EMBL" id="AP014946">
    <property type="protein sequence ID" value="BAT61483.1"/>
    <property type="molecule type" value="Genomic_DNA"/>
</dbReference>
<sequence length="431" mass="46885">MTMSDANLRSLATLGALRAGTTIDRLVVINDVSVVRGGATNVAMTSVRLLSERGIPVTYFTGDDGLNADEKLQDVDVEAVGAKHIREAGLLHGASSGLYNRTSASALAEWIAKNDTPRTVYHLHGWSKILSPSIFAPLRRVAPRLVVSAHDFFLVCPNGGYYDFQAQSVCNLQPMTLACAAKSCDRRNYAHKLWRLARQTVRDKLFRFANHGSTVLAVHEKMLPLLAFGGLPPDKLRTLRNPVTPWRANRVRAEQNRDFIFVGRLEQDKGADLFAEAARRAGVPVTIVGTGPQHDVIAKIYPEAKLVGWKSRQEIVEIAGSARALVMPSRYREPFGLVALEALMSGIPTIVTPQSMIAEELVAAGMAVACDANAVDELAALLRRLAADDADIASMSRTGFAEAHRFALSPNEWANRLHAIYIEAANQNASG</sequence>
<gene>
    <name evidence="3" type="ORF">GJW-30_1_04040</name>
</gene>
<dbReference type="EC" id="2.4.1.11" evidence="3"/>
<dbReference type="PANTHER" id="PTHR45947">
    <property type="entry name" value="SULFOQUINOVOSYL TRANSFERASE SQD2"/>
    <property type="match status" value="1"/>
</dbReference>
<dbReference type="Pfam" id="PF13439">
    <property type="entry name" value="Glyco_transf_4"/>
    <property type="match status" value="1"/>
</dbReference>
<evidence type="ECO:0000313" key="3">
    <source>
        <dbReference type="EMBL" id="BAT61483.1"/>
    </source>
</evidence>
<dbReference type="KEGG" id="vgo:GJW-30_1_04040"/>
<proteinExistence type="predicted"/>
<dbReference type="GO" id="GO:0004373">
    <property type="term" value="F:alpha-1,4-glucan glucosyltransferase (UDP-glucose donor) activity"/>
    <property type="evidence" value="ECO:0007669"/>
    <property type="project" value="UniProtKB-EC"/>
</dbReference>
<name>A0A0S3PZY8_9BRAD</name>
<dbReference type="InterPro" id="IPR050194">
    <property type="entry name" value="Glycosyltransferase_grp1"/>
</dbReference>
<evidence type="ECO:0000259" key="1">
    <source>
        <dbReference type="Pfam" id="PF00534"/>
    </source>
</evidence>
<feature type="domain" description="Glycosyl transferase family 1" evidence="1">
    <location>
        <begin position="246"/>
        <end position="395"/>
    </location>
</feature>
<evidence type="ECO:0000259" key="2">
    <source>
        <dbReference type="Pfam" id="PF13439"/>
    </source>
</evidence>
<dbReference type="PANTHER" id="PTHR45947:SF3">
    <property type="entry name" value="SULFOQUINOVOSYL TRANSFERASE SQD2"/>
    <property type="match status" value="1"/>
</dbReference>
<dbReference type="RefSeq" id="WP_096358175.1">
    <property type="nucleotide sequence ID" value="NZ_AP014946.1"/>
</dbReference>
<accession>A0A0S3PZY8</accession>
<protein>
    <submittedName>
        <fullName evidence="3">Glycogen synthase</fullName>
        <ecNumber evidence="3">2.4.1.11</ecNumber>
    </submittedName>
</protein>
<keyword evidence="3" id="KW-0328">Glycosyltransferase</keyword>
<dbReference type="InterPro" id="IPR001296">
    <property type="entry name" value="Glyco_trans_1"/>
</dbReference>
<dbReference type="Proteomes" id="UP000236884">
    <property type="component" value="Chromosome"/>
</dbReference>
<keyword evidence="3" id="KW-0808">Transferase</keyword>
<dbReference type="AlphaFoldDB" id="A0A0S3PZY8"/>
<dbReference type="OrthoDB" id="9807414at2"/>
<feature type="domain" description="Glycosyltransferase subfamily 4-like N-terminal" evidence="2">
    <location>
        <begin position="37"/>
        <end position="244"/>
    </location>
</feature>
<dbReference type="InterPro" id="IPR028098">
    <property type="entry name" value="Glyco_trans_4-like_N"/>
</dbReference>
<keyword evidence="4" id="KW-1185">Reference proteome</keyword>